<reference evidence="1" key="2">
    <citation type="submission" date="2022-06" db="UniProtKB">
        <authorList>
            <consortium name="EnsemblMetazoa"/>
        </authorList>
    </citation>
    <scope>IDENTIFICATION</scope>
    <source>
        <strain evidence="1">PS312</strain>
    </source>
</reference>
<reference evidence="2" key="1">
    <citation type="journal article" date="2008" name="Nat. Genet.">
        <title>The Pristionchus pacificus genome provides a unique perspective on nematode lifestyle and parasitism.</title>
        <authorList>
            <person name="Dieterich C."/>
            <person name="Clifton S.W."/>
            <person name="Schuster L.N."/>
            <person name="Chinwalla A."/>
            <person name="Delehaunty K."/>
            <person name="Dinkelacker I."/>
            <person name="Fulton L."/>
            <person name="Fulton R."/>
            <person name="Godfrey J."/>
            <person name="Minx P."/>
            <person name="Mitreva M."/>
            <person name="Roeseler W."/>
            <person name="Tian H."/>
            <person name="Witte H."/>
            <person name="Yang S.P."/>
            <person name="Wilson R.K."/>
            <person name="Sommer R.J."/>
        </authorList>
    </citation>
    <scope>NUCLEOTIDE SEQUENCE [LARGE SCALE GENOMIC DNA]</scope>
    <source>
        <strain evidence="2">PS312</strain>
    </source>
</reference>
<evidence type="ECO:0000313" key="1">
    <source>
        <dbReference type="EnsemblMetazoa" id="PPA46431.1"/>
    </source>
</evidence>
<protein>
    <submittedName>
        <fullName evidence="1">Uncharacterized protein</fullName>
    </submittedName>
</protein>
<organism evidence="1 2">
    <name type="scientific">Pristionchus pacificus</name>
    <name type="common">Parasitic nematode worm</name>
    <dbReference type="NCBI Taxonomy" id="54126"/>
    <lineage>
        <taxon>Eukaryota</taxon>
        <taxon>Metazoa</taxon>
        <taxon>Ecdysozoa</taxon>
        <taxon>Nematoda</taxon>
        <taxon>Chromadorea</taxon>
        <taxon>Rhabditida</taxon>
        <taxon>Rhabditina</taxon>
        <taxon>Diplogasteromorpha</taxon>
        <taxon>Diplogasteroidea</taxon>
        <taxon>Neodiplogasteridae</taxon>
        <taxon>Pristionchus</taxon>
    </lineage>
</organism>
<accession>A0A8R1V461</accession>
<evidence type="ECO:0000313" key="2">
    <source>
        <dbReference type="Proteomes" id="UP000005239"/>
    </source>
</evidence>
<dbReference type="EnsemblMetazoa" id="PPA46431.1">
    <property type="protein sequence ID" value="PPA46431.1"/>
    <property type="gene ID" value="WBGene00284800"/>
</dbReference>
<accession>A0A2A6BH09</accession>
<keyword evidence="2" id="KW-1185">Reference proteome</keyword>
<sequence>MGTKQKFKGRTSVTPFKSYSSSNIEYCSEISGYEKGNCRRKDASFSPLAPLVVVVGGVCEMPVDVFDQSVQMPSPTTNRSKELNEESDETSFLKLSILTCVTANNDFHLTAVATIRFSK</sequence>
<dbReference type="Proteomes" id="UP000005239">
    <property type="component" value="Unassembled WGS sequence"/>
</dbReference>
<dbReference type="AlphaFoldDB" id="A0A2A6BH09"/>
<gene>
    <name evidence="1" type="primary">WBGene00284800</name>
</gene>
<proteinExistence type="predicted"/>
<name>A0A2A6BH09_PRIPA</name>